<dbReference type="InterPro" id="IPR058594">
    <property type="entry name" value="PB1-like_dom_pln"/>
</dbReference>
<feature type="domain" description="PB1-like" evidence="3">
    <location>
        <begin position="4"/>
        <end position="101"/>
    </location>
</feature>
<keyword evidence="2" id="KW-0812">Transmembrane</keyword>
<organism evidence="4 5">
    <name type="scientific">Stylosanthes scabra</name>
    <dbReference type="NCBI Taxonomy" id="79078"/>
    <lineage>
        <taxon>Eukaryota</taxon>
        <taxon>Viridiplantae</taxon>
        <taxon>Streptophyta</taxon>
        <taxon>Embryophyta</taxon>
        <taxon>Tracheophyta</taxon>
        <taxon>Spermatophyta</taxon>
        <taxon>Magnoliopsida</taxon>
        <taxon>eudicotyledons</taxon>
        <taxon>Gunneridae</taxon>
        <taxon>Pentapetalae</taxon>
        <taxon>rosids</taxon>
        <taxon>fabids</taxon>
        <taxon>Fabales</taxon>
        <taxon>Fabaceae</taxon>
        <taxon>Papilionoideae</taxon>
        <taxon>50 kb inversion clade</taxon>
        <taxon>dalbergioids sensu lato</taxon>
        <taxon>Dalbergieae</taxon>
        <taxon>Pterocarpus clade</taxon>
        <taxon>Stylosanthes</taxon>
    </lineage>
</organism>
<feature type="compositionally biased region" description="Basic and acidic residues" evidence="1">
    <location>
        <begin position="274"/>
        <end position="288"/>
    </location>
</feature>
<reference evidence="4 5" key="1">
    <citation type="journal article" date="2023" name="Plants (Basel)">
        <title>Bridging the Gap: Combining Genomics and Transcriptomics Approaches to Understand Stylosanthes scabra, an Orphan Legume from the Brazilian Caatinga.</title>
        <authorList>
            <person name="Ferreira-Neto J.R.C."/>
            <person name="da Silva M.D."/>
            <person name="Binneck E."/>
            <person name="de Melo N.F."/>
            <person name="da Silva R.H."/>
            <person name="de Melo A.L.T.M."/>
            <person name="Pandolfi V."/>
            <person name="Bustamante F.O."/>
            <person name="Brasileiro-Vidal A.C."/>
            <person name="Benko-Iseppon A.M."/>
        </authorList>
    </citation>
    <scope>NUCLEOTIDE SEQUENCE [LARGE SCALE GENOMIC DNA]</scope>
    <source>
        <tissue evidence="4">Leaves</tissue>
    </source>
</reference>
<dbReference type="EMBL" id="JASCZI010151654">
    <property type="protein sequence ID" value="MED6173905.1"/>
    <property type="molecule type" value="Genomic_DNA"/>
</dbReference>
<keyword evidence="2" id="KW-1133">Transmembrane helix</keyword>
<evidence type="ECO:0000256" key="1">
    <source>
        <dbReference type="SAM" id="MobiDB-lite"/>
    </source>
</evidence>
<evidence type="ECO:0000313" key="5">
    <source>
        <dbReference type="Proteomes" id="UP001341840"/>
    </source>
</evidence>
<sequence>MAFFDITLFHKGYFGYEDGHMKYMGGEKLIVQEQDSDLWSVFEVEEQLRRLGNRVEDIATLWYKDPEVEQLEVGLTQFANDRDAINMVNLGLTRGSVELYVVYEGYDDEGIPEIGWMDVGGGGVGMTREGIMLMKMRLLGIMLLGVMLLGIMMRLMVLLGVMLLGIMMRLMVLMGTMLLEIMKILLRTKKRVLGLINSRIRVWIRVRIRRWIRSKSNEEDIDTDDGEDSDDGEYIPEEEVTDSADDIHFTDSDDELDLNDNGFGGEGLPAENANADKGKRVVNDDFHGDDGEECDDMEGCTRLGVMTEMRMLKGMMKMKLR</sequence>
<gene>
    <name evidence="4" type="ORF">PIB30_064081</name>
</gene>
<feature type="transmembrane region" description="Helical" evidence="2">
    <location>
        <begin position="138"/>
        <end position="160"/>
    </location>
</feature>
<dbReference type="Pfam" id="PF26130">
    <property type="entry name" value="PB1-like"/>
    <property type="match status" value="1"/>
</dbReference>
<evidence type="ECO:0000256" key="2">
    <source>
        <dbReference type="SAM" id="Phobius"/>
    </source>
</evidence>
<comment type="caution">
    <text evidence="4">The sequence shown here is derived from an EMBL/GenBank/DDBJ whole genome shotgun (WGS) entry which is preliminary data.</text>
</comment>
<keyword evidence="2" id="KW-0472">Membrane</keyword>
<accession>A0ABU6VMK0</accession>
<name>A0ABU6VMK0_9FABA</name>
<evidence type="ECO:0000259" key="3">
    <source>
        <dbReference type="Pfam" id="PF26130"/>
    </source>
</evidence>
<proteinExistence type="predicted"/>
<feature type="region of interest" description="Disordered" evidence="1">
    <location>
        <begin position="260"/>
        <end position="288"/>
    </location>
</feature>
<protein>
    <recommendedName>
        <fullName evidence="3">PB1-like domain-containing protein</fullName>
    </recommendedName>
</protein>
<feature type="transmembrane region" description="Helical" evidence="2">
    <location>
        <begin position="166"/>
        <end position="186"/>
    </location>
</feature>
<dbReference type="Proteomes" id="UP001341840">
    <property type="component" value="Unassembled WGS sequence"/>
</dbReference>
<keyword evidence="5" id="KW-1185">Reference proteome</keyword>
<evidence type="ECO:0000313" key="4">
    <source>
        <dbReference type="EMBL" id="MED6173905.1"/>
    </source>
</evidence>